<sequence length="674" mass="72031">MGKDGRPLVGGGAGRGAGHRRGNGLVLLHRLPAQGRPAEDGAAGPEQGRVPDPQPGRGHRVPHGLQVGHAGPGLLLQGGRDPEVRPVGGGAPQLLHPDGAAQGHGHVLPRALGGAGVRAARGARHVLQRLALVRRRRVQHPALAHRHRRPAGAQALRHQRRVRPARRVRRHPGALLALVQRQRHQDQRLGALPPGLERHRADHVLPGALPGQPVQAAAGAAALHRAQLPRVRGLRRHVHPQVHGAPLLQQAQQGALQGHVPPPDLVHLGPAQDRDRPGEAPALRRGHPPAPLQLQPPGAGRPLHQPLRRVRVRPRQVPQRLGHVREAEGRRLPGHALDAPLRQLRLGQLRRGRAEGPVRAGAHGRAARAGALVERHRRHPGLHQPGRARLVRLQPALPALPLRRGLLQVRRGRDQLPALAVQHAPAPVRPQHLHAPLLGDGHPLQRARRAARGLPVAEHLLLLPADRPRLAVGLRAGAQVAHPRRADHQHPGLPVHHARHDRRQRLPQPDRRRAAAARPRAVHPLAGAVGVHAGHAVQRAAVGVRRGGGADRAALHRAARDAGGAARAGAGLRGAGHRRPHHPAALVDRHGRRDRLQDRLAVPDRRRPDGGAGAGAREAGAGHLPPGGTLAQLQGRDFRQQGALASDRLPRGPGRDRLLCLDVVVGVRSFAEGV</sequence>
<evidence type="ECO:0000256" key="1">
    <source>
        <dbReference type="SAM" id="MobiDB-lite"/>
    </source>
</evidence>
<feature type="region of interest" description="Disordered" evidence="1">
    <location>
        <begin position="1"/>
        <end position="63"/>
    </location>
</feature>
<accession>A0A9D3LND5</accession>
<evidence type="ECO:0000313" key="2">
    <source>
        <dbReference type="EMBL" id="KAG5834167.1"/>
    </source>
</evidence>
<keyword evidence="3" id="KW-1185">Reference proteome</keyword>
<protein>
    <submittedName>
        <fullName evidence="2">Uncharacterized protein</fullName>
    </submittedName>
</protein>
<feature type="non-terminal residue" evidence="2">
    <location>
        <position position="674"/>
    </location>
</feature>
<feature type="compositionally biased region" description="Low complexity" evidence="1">
    <location>
        <begin position="292"/>
        <end position="305"/>
    </location>
</feature>
<feature type="region of interest" description="Disordered" evidence="1">
    <location>
        <begin position="483"/>
        <end position="519"/>
    </location>
</feature>
<comment type="caution">
    <text evidence="2">The sequence shown here is derived from an EMBL/GenBank/DDBJ whole genome shotgun (WGS) entry which is preliminary data.</text>
</comment>
<feature type="compositionally biased region" description="Low complexity" evidence="1">
    <location>
        <begin position="561"/>
        <end position="570"/>
    </location>
</feature>
<feature type="region of interest" description="Disordered" evidence="1">
    <location>
        <begin position="553"/>
        <end position="629"/>
    </location>
</feature>
<proteinExistence type="predicted"/>
<feature type="compositionally biased region" description="Basic residues" evidence="1">
    <location>
        <begin position="140"/>
        <end position="150"/>
    </location>
</feature>
<feature type="region of interest" description="Disordered" evidence="1">
    <location>
        <begin position="251"/>
        <end position="310"/>
    </location>
</feature>
<dbReference type="AlphaFoldDB" id="A0A9D3LND5"/>
<organism evidence="2 3">
    <name type="scientific">Anguilla anguilla</name>
    <name type="common">European freshwater eel</name>
    <name type="synonym">Muraena anguilla</name>
    <dbReference type="NCBI Taxonomy" id="7936"/>
    <lineage>
        <taxon>Eukaryota</taxon>
        <taxon>Metazoa</taxon>
        <taxon>Chordata</taxon>
        <taxon>Craniata</taxon>
        <taxon>Vertebrata</taxon>
        <taxon>Euteleostomi</taxon>
        <taxon>Actinopterygii</taxon>
        <taxon>Neopterygii</taxon>
        <taxon>Teleostei</taxon>
        <taxon>Anguilliformes</taxon>
        <taxon>Anguillidae</taxon>
        <taxon>Anguilla</taxon>
    </lineage>
</organism>
<evidence type="ECO:0000313" key="3">
    <source>
        <dbReference type="Proteomes" id="UP001044222"/>
    </source>
</evidence>
<dbReference type="EMBL" id="JAFIRN010000015">
    <property type="protein sequence ID" value="KAG5834167.1"/>
    <property type="molecule type" value="Genomic_DNA"/>
</dbReference>
<feature type="compositionally biased region" description="Basic residues" evidence="1">
    <location>
        <begin position="157"/>
        <end position="166"/>
    </location>
</feature>
<feature type="region of interest" description="Disordered" evidence="1">
    <location>
        <begin position="140"/>
        <end position="166"/>
    </location>
</feature>
<dbReference type="Proteomes" id="UP001044222">
    <property type="component" value="Chromosome 15"/>
</dbReference>
<feature type="compositionally biased region" description="Basic and acidic residues" evidence="1">
    <location>
        <begin position="587"/>
        <end position="609"/>
    </location>
</feature>
<gene>
    <name evidence="2" type="ORF">ANANG_G00258570</name>
</gene>
<feature type="compositionally biased region" description="Basic residues" evidence="1">
    <location>
        <begin position="496"/>
        <end position="505"/>
    </location>
</feature>
<name>A0A9D3LND5_ANGAN</name>
<reference evidence="2" key="1">
    <citation type="submission" date="2021-01" db="EMBL/GenBank/DDBJ databases">
        <title>A chromosome-scale assembly of European eel, Anguilla anguilla.</title>
        <authorList>
            <person name="Henkel C."/>
            <person name="Jong-Raadsen S.A."/>
            <person name="Dufour S."/>
            <person name="Weltzien F.-A."/>
            <person name="Palstra A.P."/>
            <person name="Pelster B."/>
            <person name="Spaink H.P."/>
            <person name="Van Den Thillart G.E."/>
            <person name="Jansen H."/>
            <person name="Zahm M."/>
            <person name="Klopp C."/>
            <person name="Cedric C."/>
            <person name="Louis A."/>
            <person name="Berthelot C."/>
            <person name="Parey E."/>
            <person name="Roest Crollius H."/>
            <person name="Montfort J."/>
            <person name="Robinson-Rechavi M."/>
            <person name="Bucao C."/>
            <person name="Bouchez O."/>
            <person name="Gislard M."/>
            <person name="Lluch J."/>
            <person name="Milhes M."/>
            <person name="Lampietro C."/>
            <person name="Lopez Roques C."/>
            <person name="Donnadieu C."/>
            <person name="Braasch I."/>
            <person name="Desvignes T."/>
            <person name="Postlethwait J."/>
            <person name="Bobe J."/>
            <person name="Guiguen Y."/>
            <person name="Dirks R."/>
        </authorList>
    </citation>
    <scope>NUCLEOTIDE SEQUENCE</scope>
    <source>
        <strain evidence="2">Tag_6206</strain>
        <tissue evidence="2">Liver</tissue>
    </source>
</reference>